<proteinExistence type="predicted"/>
<accession>A0A3D8Y4D7</accession>
<sequence length="716" mass="80558">MTEVIQYLRLLYRNKWVLTGVPMLTLVMCFFLVRELPDEYKSHGSIATGLVDKTDQVLSLADKDQESEINRKFDNLTQMIMLKKIFDQVSFRLLLHDLQTPQAAFRNVSEDLGQSDKAKLISRINTKLKGKQELVPGDKQDVKLIALLRESGYDYNSLVSKVSVYRVRNSDYISIDAETDHPLLSAYLINTLSSEFISYYSSRIDTNSTRAITFLTDFLNKKRNILTQEMNELRNFKIKNRVLNLNEQARSLYGQIAEYEAKREGAEKDIVAYAAAINRIDKKFNPADRKYIESAMTGINQQIVATKQQLRSVNDAYVRNNFDPSYKTRLDSLQQKLSSQIADASDRYIYNPMTVKEGLVTQKLTLEIEQELAANSITSIQQELRRLNRKFDALVPNEAQIQEFETGIDIASKEYMEALQRYNNATLESSFPVYLKVAEKALPGDVQPSKKMMLLILSGVVSFAFCLLVFFVIYFFDKSVNYPLQLANESGIPVIGYINRVSEVPDFYGNHAGGNKSKTILRNLIRSIRYELDSEKAGPKLISVTSLGDGESKTLLIQGLAWAFAKVNRRVLLIDGNFTSPDITQINGTKNFVEDLFLDKNSALAAVGADGLAIIGNKGGDVSLNELADVALVEEVFSYLLSRFDVILVETDSLKSMNKAKEWIACSDVVVSVFKSGKTIDAADKAKIEYLKSLGSKFAGWVFTQADGGYDTRGTN</sequence>
<dbReference type="InterPro" id="IPR027417">
    <property type="entry name" value="P-loop_NTPase"/>
</dbReference>
<evidence type="ECO:0000313" key="3">
    <source>
        <dbReference type="EMBL" id="REA57065.1"/>
    </source>
</evidence>
<dbReference type="PANTHER" id="PTHR32309:SF13">
    <property type="entry name" value="FERRIC ENTEROBACTIN TRANSPORT PROTEIN FEPE"/>
    <property type="match status" value="1"/>
</dbReference>
<feature type="coiled-coil region" evidence="1">
    <location>
        <begin position="242"/>
        <end position="276"/>
    </location>
</feature>
<dbReference type="GO" id="GO:0005886">
    <property type="term" value="C:plasma membrane"/>
    <property type="evidence" value="ECO:0007669"/>
    <property type="project" value="TreeGrafter"/>
</dbReference>
<protein>
    <submittedName>
        <fullName evidence="3">Lipopolysaccharide biosynthesis protein</fullName>
    </submittedName>
</protein>
<dbReference type="OrthoDB" id="972983at2"/>
<evidence type="ECO:0000313" key="4">
    <source>
        <dbReference type="Proteomes" id="UP000256373"/>
    </source>
</evidence>
<dbReference type="GO" id="GO:0004713">
    <property type="term" value="F:protein tyrosine kinase activity"/>
    <property type="evidence" value="ECO:0007669"/>
    <property type="project" value="TreeGrafter"/>
</dbReference>
<reference evidence="3 4" key="1">
    <citation type="submission" date="2018-07" db="EMBL/GenBank/DDBJ databases">
        <title>Dyadobacter roseus sp. nov., isolated from rose rhizosphere soil.</title>
        <authorList>
            <person name="Chen L."/>
        </authorList>
    </citation>
    <scope>NUCLEOTIDE SEQUENCE [LARGE SCALE GENOMIC DNA]</scope>
    <source>
        <strain evidence="3 4">RS19</strain>
    </source>
</reference>
<dbReference type="EMBL" id="QNUL01000031">
    <property type="protein sequence ID" value="REA57065.1"/>
    <property type="molecule type" value="Genomic_DNA"/>
</dbReference>
<keyword evidence="4" id="KW-1185">Reference proteome</keyword>
<keyword evidence="2" id="KW-0812">Transmembrane</keyword>
<gene>
    <name evidence="3" type="ORF">DSL64_24955</name>
</gene>
<evidence type="ECO:0000256" key="2">
    <source>
        <dbReference type="SAM" id="Phobius"/>
    </source>
</evidence>
<organism evidence="3 4">
    <name type="scientific">Dyadobacter luteus</name>
    <dbReference type="NCBI Taxonomy" id="2259619"/>
    <lineage>
        <taxon>Bacteria</taxon>
        <taxon>Pseudomonadati</taxon>
        <taxon>Bacteroidota</taxon>
        <taxon>Cytophagia</taxon>
        <taxon>Cytophagales</taxon>
        <taxon>Spirosomataceae</taxon>
        <taxon>Dyadobacter</taxon>
    </lineage>
</organism>
<dbReference type="SUPFAM" id="SSF52540">
    <property type="entry name" value="P-loop containing nucleoside triphosphate hydrolases"/>
    <property type="match status" value="1"/>
</dbReference>
<keyword evidence="1" id="KW-0175">Coiled coil</keyword>
<dbReference type="RefSeq" id="WP_115833679.1">
    <property type="nucleotide sequence ID" value="NZ_QNUL01000031.1"/>
</dbReference>
<dbReference type="InterPro" id="IPR050445">
    <property type="entry name" value="Bact_polysacc_biosynth/exp"/>
</dbReference>
<dbReference type="Gene3D" id="3.40.50.300">
    <property type="entry name" value="P-loop containing nucleotide triphosphate hydrolases"/>
    <property type="match status" value="1"/>
</dbReference>
<keyword evidence="2" id="KW-1133">Transmembrane helix</keyword>
<dbReference type="PANTHER" id="PTHR32309">
    <property type="entry name" value="TYROSINE-PROTEIN KINASE"/>
    <property type="match status" value="1"/>
</dbReference>
<dbReference type="Proteomes" id="UP000256373">
    <property type="component" value="Unassembled WGS sequence"/>
</dbReference>
<name>A0A3D8Y4D7_9BACT</name>
<evidence type="ECO:0000256" key="1">
    <source>
        <dbReference type="SAM" id="Coils"/>
    </source>
</evidence>
<dbReference type="AlphaFoldDB" id="A0A3D8Y4D7"/>
<feature type="transmembrane region" description="Helical" evidence="2">
    <location>
        <begin position="454"/>
        <end position="476"/>
    </location>
</feature>
<comment type="caution">
    <text evidence="3">The sequence shown here is derived from an EMBL/GenBank/DDBJ whole genome shotgun (WGS) entry which is preliminary data.</text>
</comment>
<keyword evidence="2" id="KW-0472">Membrane</keyword>